<dbReference type="Gene3D" id="2.60.120.920">
    <property type="match status" value="1"/>
</dbReference>
<dbReference type="FunFam" id="2.60.120.920:FF:000004">
    <property type="entry name" value="Butyrophilin subfamily 1 member A1"/>
    <property type="match status" value="1"/>
</dbReference>
<dbReference type="InterPro" id="IPR006574">
    <property type="entry name" value="PRY"/>
</dbReference>
<proteinExistence type="predicted"/>
<organism evidence="3 4">
    <name type="scientific">Pleurodeles waltl</name>
    <name type="common">Iberian ribbed newt</name>
    <dbReference type="NCBI Taxonomy" id="8319"/>
    <lineage>
        <taxon>Eukaryota</taxon>
        <taxon>Metazoa</taxon>
        <taxon>Chordata</taxon>
        <taxon>Craniata</taxon>
        <taxon>Vertebrata</taxon>
        <taxon>Euteleostomi</taxon>
        <taxon>Amphibia</taxon>
        <taxon>Batrachia</taxon>
        <taxon>Caudata</taxon>
        <taxon>Salamandroidea</taxon>
        <taxon>Salamandridae</taxon>
        <taxon>Pleurodelinae</taxon>
        <taxon>Pleurodeles</taxon>
    </lineage>
</organism>
<keyword evidence="1" id="KW-0175">Coiled coil</keyword>
<dbReference type="EMBL" id="JANPWB010000010">
    <property type="protein sequence ID" value="KAJ1134959.1"/>
    <property type="molecule type" value="Genomic_DNA"/>
</dbReference>
<accession>A0AAV7Q6Z7</accession>
<dbReference type="InterPro" id="IPR043136">
    <property type="entry name" value="B30.2/SPRY_sf"/>
</dbReference>
<evidence type="ECO:0000313" key="3">
    <source>
        <dbReference type="EMBL" id="KAJ1134959.1"/>
    </source>
</evidence>
<reference evidence="3" key="1">
    <citation type="journal article" date="2022" name="bioRxiv">
        <title>Sequencing and chromosome-scale assembly of the giantPleurodeles waltlgenome.</title>
        <authorList>
            <person name="Brown T."/>
            <person name="Elewa A."/>
            <person name="Iarovenko S."/>
            <person name="Subramanian E."/>
            <person name="Araus A.J."/>
            <person name="Petzold A."/>
            <person name="Susuki M."/>
            <person name="Suzuki K.-i.T."/>
            <person name="Hayashi T."/>
            <person name="Toyoda A."/>
            <person name="Oliveira C."/>
            <person name="Osipova E."/>
            <person name="Leigh N.D."/>
            <person name="Simon A."/>
            <person name="Yun M.H."/>
        </authorList>
    </citation>
    <scope>NUCLEOTIDE SEQUENCE</scope>
    <source>
        <strain evidence="3">20211129_DDA</strain>
        <tissue evidence="3">Liver</tissue>
    </source>
</reference>
<evidence type="ECO:0000256" key="1">
    <source>
        <dbReference type="ARBA" id="ARBA00023054"/>
    </source>
</evidence>
<name>A0AAV7Q6Z7_PLEWA</name>
<sequence length="242" mass="27391">MWVNLFQNTKSTLSRCENANVQHTDYDIFMEKEEKTDVEDGADLQIKIIKSLEWRWARSFAAGGTLDADTAYQELILSEDGRSVRLRDETPELPDTPQKPSPVIFLMGRGRLSSGRHYWELEVGDKPCWTLGVCTASVSRNGKIKLLPENGFWTVWLRNGKYKALTSPSTLLTPRVPPRAVGLFLDYEAGRLSVYNVDDRSLLFTFMGASFPPTLRRVFSQSVIDGRRNSGAVRILLVTGWD</sequence>
<dbReference type="InterPro" id="IPR003879">
    <property type="entry name" value="Butyrophylin_SPRY"/>
</dbReference>
<gene>
    <name evidence="3" type="ORF">NDU88_001405</name>
</gene>
<dbReference type="InterPro" id="IPR013320">
    <property type="entry name" value="ConA-like_dom_sf"/>
</dbReference>
<dbReference type="Proteomes" id="UP001066276">
    <property type="component" value="Chromosome 6"/>
</dbReference>
<evidence type="ECO:0000259" key="2">
    <source>
        <dbReference type="PROSITE" id="PS50188"/>
    </source>
</evidence>
<dbReference type="SMART" id="SM00449">
    <property type="entry name" value="SPRY"/>
    <property type="match status" value="1"/>
</dbReference>
<dbReference type="PRINTS" id="PR01407">
    <property type="entry name" value="BUTYPHLNCDUF"/>
</dbReference>
<dbReference type="SUPFAM" id="SSF49899">
    <property type="entry name" value="Concanavalin A-like lectins/glucanases"/>
    <property type="match status" value="1"/>
</dbReference>
<dbReference type="SMART" id="SM00589">
    <property type="entry name" value="PRY"/>
    <property type="match status" value="1"/>
</dbReference>
<feature type="domain" description="B30.2/SPRY" evidence="2">
    <location>
        <begin position="44"/>
        <end position="235"/>
    </location>
</feature>
<dbReference type="InterPro" id="IPR050143">
    <property type="entry name" value="TRIM/RBCC"/>
</dbReference>
<comment type="caution">
    <text evidence="3">The sequence shown here is derived from an EMBL/GenBank/DDBJ whole genome shotgun (WGS) entry which is preliminary data.</text>
</comment>
<dbReference type="PANTHER" id="PTHR24103">
    <property type="entry name" value="E3 UBIQUITIN-PROTEIN LIGASE TRIM"/>
    <property type="match status" value="1"/>
</dbReference>
<keyword evidence="4" id="KW-1185">Reference proteome</keyword>
<evidence type="ECO:0000313" key="4">
    <source>
        <dbReference type="Proteomes" id="UP001066276"/>
    </source>
</evidence>
<dbReference type="Pfam" id="PF13765">
    <property type="entry name" value="PRY"/>
    <property type="match status" value="1"/>
</dbReference>
<dbReference type="AlphaFoldDB" id="A0AAV7Q6Z7"/>
<dbReference type="InterPro" id="IPR003877">
    <property type="entry name" value="SPRY_dom"/>
</dbReference>
<dbReference type="InterPro" id="IPR001870">
    <property type="entry name" value="B30.2/SPRY"/>
</dbReference>
<dbReference type="PROSITE" id="PS50188">
    <property type="entry name" value="B302_SPRY"/>
    <property type="match status" value="1"/>
</dbReference>
<protein>
    <recommendedName>
        <fullName evidence="2">B30.2/SPRY domain-containing protein</fullName>
    </recommendedName>
</protein>
<dbReference type="Pfam" id="PF00622">
    <property type="entry name" value="SPRY"/>
    <property type="match status" value="1"/>
</dbReference>